<accession>A0A128F0D3</accession>
<dbReference type="AlphaFoldDB" id="A0A128F0D3"/>
<protein>
    <submittedName>
        <fullName evidence="4">5'-nucleotidase</fullName>
    </submittedName>
</protein>
<evidence type="ECO:0000256" key="1">
    <source>
        <dbReference type="ARBA" id="ARBA00022723"/>
    </source>
</evidence>
<organism evidence="4 5">
    <name type="scientific">Grimontia marina</name>
    <dbReference type="NCBI Taxonomy" id="646534"/>
    <lineage>
        <taxon>Bacteria</taxon>
        <taxon>Pseudomonadati</taxon>
        <taxon>Pseudomonadota</taxon>
        <taxon>Gammaproteobacteria</taxon>
        <taxon>Vibrionales</taxon>
        <taxon>Vibrionaceae</taxon>
        <taxon>Grimontia</taxon>
    </lineage>
</organism>
<dbReference type="GO" id="GO:0002953">
    <property type="term" value="F:5'-deoxynucleotidase activity"/>
    <property type="evidence" value="ECO:0007669"/>
    <property type="project" value="InterPro"/>
</dbReference>
<dbReference type="InterPro" id="IPR006674">
    <property type="entry name" value="HD_domain"/>
</dbReference>
<sequence>MSDMSAVERLEKQLALVVEIDQLKAVLRRTRVKSDAGRLENSAEHSWQVALMAVLLQEHANEAVDVAKVVKMLLIHDVVEIDAGDTFVYDLEAAKLQPEKELKAAKRIFGLLPEDQRDALMALWFEFEAGETPEARYGKALDRMLPMLLNYHSEGQSWKEYGVRHDQALKINSKIEKGSVLLWEKVQTMLTEAAEKGWLKKYNESDD</sequence>
<dbReference type="SUPFAM" id="SSF109604">
    <property type="entry name" value="HD-domain/PDEase-like"/>
    <property type="match status" value="1"/>
</dbReference>
<dbReference type="PANTHER" id="PTHR11845:SF13">
    <property type="entry name" value="5'-DEOXYNUCLEOTIDASE HDDC2"/>
    <property type="match status" value="1"/>
</dbReference>
<evidence type="ECO:0000256" key="2">
    <source>
        <dbReference type="ARBA" id="ARBA00022801"/>
    </source>
</evidence>
<feature type="domain" description="HD" evidence="3">
    <location>
        <begin position="20"/>
        <end position="178"/>
    </location>
</feature>
<keyword evidence="5" id="KW-1185">Reference proteome</keyword>
<dbReference type="GO" id="GO:0046872">
    <property type="term" value="F:metal ion binding"/>
    <property type="evidence" value="ECO:0007669"/>
    <property type="project" value="UniProtKB-KW"/>
</dbReference>
<dbReference type="InterPro" id="IPR039356">
    <property type="entry name" value="YfbR/HDDC2"/>
</dbReference>
<keyword evidence="1" id="KW-0479">Metal-binding</keyword>
<gene>
    <name evidence="4" type="ORF">GMA8713_01169</name>
</gene>
<dbReference type="Proteomes" id="UP000073601">
    <property type="component" value="Unassembled WGS sequence"/>
</dbReference>
<dbReference type="GO" id="GO:0005737">
    <property type="term" value="C:cytoplasm"/>
    <property type="evidence" value="ECO:0007669"/>
    <property type="project" value="TreeGrafter"/>
</dbReference>
<dbReference type="OrthoDB" id="9796032at2"/>
<dbReference type="PANTHER" id="PTHR11845">
    <property type="entry name" value="5'-DEOXYNUCLEOTIDASE HDDC2"/>
    <property type="match status" value="1"/>
</dbReference>
<dbReference type="RefSeq" id="WP_062706749.1">
    <property type="nucleotide sequence ID" value="NZ_CAWRCI010000007.1"/>
</dbReference>
<dbReference type="Pfam" id="PF13023">
    <property type="entry name" value="HD_3"/>
    <property type="match status" value="1"/>
</dbReference>
<name>A0A128F0D3_9GAMM</name>
<evidence type="ECO:0000313" key="4">
    <source>
        <dbReference type="EMBL" id="CZF79864.1"/>
    </source>
</evidence>
<keyword evidence="2" id="KW-0378">Hydrolase</keyword>
<dbReference type="EMBL" id="FIZY01000007">
    <property type="protein sequence ID" value="CZF79864.1"/>
    <property type="molecule type" value="Genomic_DNA"/>
</dbReference>
<reference evidence="5" key="1">
    <citation type="submission" date="2016-02" db="EMBL/GenBank/DDBJ databases">
        <authorList>
            <person name="Rodrigo-Torres Lidia"/>
            <person name="Arahal R.David."/>
        </authorList>
    </citation>
    <scope>NUCLEOTIDE SEQUENCE [LARGE SCALE GENOMIC DNA]</scope>
    <source>
        <strain evidence="5">CECT 8713</strain>
    </source>
</reference>
<evidence type="ECO:0000259" key="3">
    <source>
        <dbReference type="Pfam" id="PF13023"/>
    </source>
</evidence>
<evidence type="ECO:0000313" key="5">
    <source>
        <dbReference type="Proteomes" id="UP000073601"/>
    </source>
</evidence>
<dbReference type="Gene3D" id="1.10.3210.10">
    <property type="entry name" value="Hypothetical protein af1432"/>
    <property type="match status" value="1"/>
</dbReference>
<proteinExistence type="predicted"/>